<comment type="similarity">
    <text evidence="10">Belongs to the MurCDEF family. MurF subfamily.</text>
</comment>
<dbReference type="GO" id="GO:0047480">
    <property type="term" value="F:UDP-N-acetylmuramoyl-tripeptide-D-alanyl-D-alanine ligase activity"/>
    <property type="evidence" value="ECO:0007669"/>
    <property type="project" value="UniProtKB-UniRule"/>
</dbReference>
<evidence type="ECO:0000256" key="8">
    <source>
        <dbReference type="ARBA" id="ARBA00023306"/>
    </source>
</evidence>
<comment type="catalytic activity">
    <reaction evidence="10 11">
        <text>D-alanyl-D-alanine + UDP-N-acetyl-alpha-D-muramoyl-L-alanyl-gamma-D-glutamyl-meso-2,6-diaminopimelate + ATP = UDP-N-acetyl-alpha-D-muramoyl-L-alanyl-gamma-D-glutamyl-meso-2,6-diaminopimeloyl-D-alanyl-D-alanine + ADP + phosphate + H(+)</text>
        <dbReference type="Rhea" id="RHEA:28374"/>
        <dbReference type="ChEBI" id="CHEBI:15378"/>
        <dbReference type="ChEBI" id="CHEBI:30616"/>
        <dbReference type="ChEBI" id="CHEBI:43474"/>
        <dbReference type="ChEBI" id="CHEBI:57822"/>
        <dbReference type="ChEBI" id="CHEBI:61386"/>
        <dbReference type="ChEBI" id="CHEBI:83905"/>
        <dbReference type="ChEBI" id="CHEBI:456216"/>
        <dbReference type="EC" id="6.3.2.10"/>
    </reaction>
</comment>
<feature type="compositionally biased region" description="Low complexity" evidence="12">
    <location>
        <begin position="481"/>
        <end position="492"/>
    </location>
</feature>
<dbReference type="Gene3D" id="3.40.1190.10">
    <property type="entry name" value="Mur-like, catalytic domain"/>
    <property type="match status" value="1"/>
</dbReference>
<evidence type="ECO:0000256" key="4">
    <source>
        <dbReference type="ARBA" id="ARBA00022741"/>
    </source>
</evidence>
<evidence type="ECO:0000313" key="17">
    <source>
        <dbReference type="Proteomes" id="UP000249516"/>
    </source>
</evidence>
<evidence type="ECO:0000256" key="2">
    <source>
        <dbReference type="ARBA" id="ARBA00022598"/>
    </source>
</evidence>
<accession>A0A495A9T1</accession>
<dbReference type="RefSeq" id="WP_121029499.1">
    <property type="nucleotide sequence ID" value="NZ_PNJG02000001.1"/>
</dbReference>
<keyword evidence="4 10" id="KW-0547">Nucleotide-binding</keyword>
<dbReference type="GO" id="GO:0009252">
    <property type="term" value="P:peptidoglycan biosynthetic process"/>
    <property type="evidence" value="ECO:0007669"/>
    <property type="project" value="UniProtKB-UniRule"/>
</dbReference>
<dbReference type="GO" id="GO:0071555">
    <property type="term" value="P:cell wall organization"/>
    <property type="evidence" value="ECO:0007669"/>
    <property type="project" value="UniProtKB-KW"/>
</dbReference>
<dbReference type="GO" id="GO:0005737">
    <property type="term" value="C:cytoplasm"/>
    <property type="evidence" value="ECO:0007669"/>
    <property type="project" value="UniProtKB-SubCell"/>
</dbReference>
<dbReference type="SUPFAM" id="SSF53623">
    <property type="entry name" value="MurD-like peptide ligases, catalytic domain"/>
    <property type="match status" value="1"/>
</dbReference>
<dbReference type="EMBL" id="PNJG02000001">
    <property type="protein sequence ID" value="RKQ36164.1"/>
    <property type="molecule type" value="Genomic_DNA"/>
</dbReference>
<dbReference type="HAMAP" id="MF_02019">
    <property type="entry name" value="MurF"/>
    <property type="match status" value="1"/>
</dbReference>
<dbReference type="PANTHER" id="PTHR43024:SF1">
    <property type="entry name" value="UDP-N-ACETYLMURAMOYL-TRIPEPTIDE--D-ALANYL-D-ALANINE LIGASE"/>
    <property type="match status" value="1"/>
</dbReference>
<dbReference type="OrthoDB" id="9800958at2"/>
<keyword evidence="17" id="KW-1185">Reference proteome</keyword>
<feature type="domain" description="Mur ligase C-terminal" evidence="14">
    <location>
        <begin position="337"/>
        <end position="468"/>
    </location>
</feature>
<proteinExistence type="inferred from homology"/>
<comment type="function">
    <text evidence="10 11">Involved in cell wall formation. Catalyzes the final step in the synthesis of UDP-N-acetylmuramoyl-pentapeptide, the precursor of murein.</text>
</comment>
<comment type="pathway">
    <text evidence="10 11">Cell wall biogenesis; peptidoglycan biosynthesis.</text>
</comment>
<dbReference type="Pfam" id="PF02875">
    <property type="entry name" value="Mur_ligase_C"/>
    <property type="match status" value="1"/>
</dbReference>
<evidence type="ECO:0000256" key="3">
    <source>
        <dbReference type="ARBA" id="ARBA00022618"/>
    </source>
</evidence>
<evidence type="ECO:0000259" key="14">
    <source>
        <dbReference type="Pfam" id="PF02875"/>
    </source>
</evidence>
<evidence type="ECO:0000256" key="1">
    <source>
        <dbReference type="ARBA" id="ARBA00022490"/>
    </source>
</evidence>
<evidence type="ECO:0000256" key="10">
    <source>
        <dbReference type="HAMAP-Rule" id="MF_02019"/>
    </source>
</evidence>
<dbReference type="Proteomes" id="UP000249516">
    <property type="component" value="Unassembled WGS sequence"/>
</dbReference>
<dbReference type="PANTHER" id="PTHR43024">
    <property type="entry name" value="UDP-N-ACETYLMURAMOYL-TRIPEPTIDE--D-ALANYL-D-ALANINE LIGASE"/>
    <property type="match status" value="1"/>
</dbReference>
<dbReference type="InterPro" id="IPR036615">
    <property type="entry name" value="Mur_ligase_C_dom_sf"/>
</dbReference>
<dbReference type="SUPFAM" id="SSF53244">
    <property type="entry name" value="MurD-like peptide ligases, peptide-binding domain"/>
    <property type="match status" value="1"/>
</dbReference>
<dbReference type="InterPro" id="IPR004101">
    <property type="entry name" value="Mur_ligase_C"/>
</dbReference>
<keyword evidence="1 10" id="KW-0963">Cytoplasm</keyword>
<sequence length="512" mass="52865">MIAISAAQVADAVSGRLVGVADPHAVTVTSVTTDSREVTAGALFVAKPGETTDGHRFVPQAAAAGAVLHLTEREVTDGSGAALPCVVVPDVVLAMGALASFVLQQLRSEHPVTVVAVTGSVGKTTTKDLLHGIFGAEGPTVAPRNSYNGEVGVPLTVFTAEQDTEYLVIEMGATHIGNIRYLCEMVRPDVGAVLCVGSAHAGEFGGVENIARAKGEMVEPLAPQGTAVLNDDDARVRPMRERTAARVISFGLGPDAHDAAHEDPRVWAEDVTTGADGCPAFTLHFPDGSAHPVRSRLIGEHHVSNLLAAAAVAFAAGVDPARIAAGLEGRGPRSRWRMERTERADGVTVVNDAYNANPQSMKAALQTLAQLGRGDADTPPRRTIAVLGGMHELGDESVAAHADLGQLLVRLNISQVVAVGDLARPVFTAATLEGSWGAEAVWVADAQQAEEHLRSVLRPGDIVLFKSSNAAGLHHLGDRVAAASAATSSGTDARADGPTSAEAPEGPTGQEG</sequence>
<dbReference type="InterPro" id="IPR000713">
    <property type="entry name" value="Mur_ligase_N"/>
</dbReference>
<reference evidence="16 17" key="1">
    <citation type="submission" date="2018-10" db="EMBL/GenBank/DDBJ databases">
        <title>Kocuria tytouropygialis sp. nov., isolated from the uropygial gland of an American barn owl (Tyto furcata).</title>
        <authorList>
            <person name="Braun M.S."/>
            <person name="Wang E."/>
            <person name="Zimmermann S."/>
            <person name="Wagner H."/>
            <person name="Wink M."/>
        </authorList>
    </citation>
    <scope>NUCLEOTIDE SEQUENCE [LARGE SCALE GENOMIC DNA]</scope>
    <source>
        <strain evidence="16 17">442</strain>
    </source>
</reference>
<evidence type="ECO:0000256" key="9">
    <source>
        <dbReference type="ARBA" id="ARBA00023316"/>
    </source>
</evidence>
<feature type="domain" description="Mur ligase N-terminal catalytic" evidence="13">
    <location>
        <begin position="28"/>
        <end position="87"/>
    </location>
</feature>
<evidence type="ECO:0000256" key="12">
    <source>
        <dbReference type="SAM" id="MobiDB-lite"/>
    </source>
</evidence>
<evidence type="ECO:0000259" key="13">
    <source>
        <dbReference type="Pfam" id="PF01225"/>
    </source>
</evidence>
<dbReference type="GO" id="GO:0051301">
    <property type="term" value="P:cell division"/>
    <property type="evidence" value="ECO:0007669"/>
    <property type="project" value="UniProtKB-KW"/>
</dbReference>
<protein>
    <recommendedName>
        <fullName evidence="10 11">UDP-N-acetylmuramoyl-tripeptide--D-alanyl-D-alanine ligase</fullName>
        <ecNumber evidence="10 11">6.3.2.10</ecNumber>
    </recommendedName>
    <alternativeName>
        <fullName evidence="10">D-alanyl-D-alanine-adding enzyme</fullName>
    </alternativeName>
</protein>
<keyword evidence="2 10" id="KW-0436">Ligase</keyword>
<evidence type="ECO:0000259" key="15">
    <source>
        <dbReference type="Pfam" id="PF08245"/>
    </source>
</evidence>
<keyword evidence="9 10" id="KW-0961">Cell wall biogenesis/degradation</keyword>
<keyword evidence="5 10" id="KW-0067">ATP-binding</keyword>
<feature type="binding site" evidence="10">
    <location>
        <begin position="119"/>
        <end position="125"/>
    </location>
    <ligand>
        <name>ATP</name>
        <dbReference type="ChEBI" id="CHEBI:30616"/>
    </ligand>
</feature>
<keyword evidence="7 10" id="KW-0573">Peptidoglycan synthesis</keyword>
<dbReference type="GO" id="GO:0008766">
    <property type="term" value="F:UDP-N-acetylmuramoylalanyl-D-glutamyl-2,6-diaminopimelate-D-alanyl-D-alanine ligase activity"/>
    <property type="evidence" value="ECO:0007669"/>
    <property type="project" value="RHEA"/>
</dbReference>
<dbReference type="Pfam" id="PF08245">
    <property type="entry name" value="Mur_ligase_M"/>
    <property type="match status" value="1"/>
</dbReference>
<dbReference type="UniPathway" id="UPA00219"/>
<evidence type="ECO:0000256" key="5">
    <source>
        <dbReference type="ARBA" id="ARBA00022840"/>
    </source>
</evidence>
<dbReference type="GO" id="GO:0005524">
    <property type="term" value="F:ATP binding"/>
    <property type="evidence" value="ECO:0007669"/>
    <property type="project" value="UniProtKB-UniRule"/>
</dbReference>
<dbReference type="InterPro" id="IPR005863">
    <property type="entry name" value="UDP-N-AcMur_synth"/>
</dbReference>
<dbReference type="GO" id="GO:0008360">
    <property type="term" value="P:regulation of cell shape"/>
    <property type="evidence" value="ECO:0007669"/>
    <property type="project" value="UniProtKB-KW"/>
</dbReference>
<dbReference type="Pfam" id="PF01225">
    <property type="entry name" value="Mur_ligase"/>
    <property type="match status" value="1"/>
</dbReference>
<comment type="caution">
    <text evidence="16">The sequence shown here is derived from an EMBL/GenBank/DDBJ whole genome shotgun (WGS) entry which is preliminary data.</text>
</comment>
<keyword evidence="8 10" id="KW-0131">Cell cycle</keyword>
<dbReference type="InterPro" id="IPR051046">
    <property type="entry name" value="MurCDEF_CellWall_CoF430Synth"/>
</dbReference>
<evidence type="ECO:0000256" key="7">
    <source>
        <dbReference type="ARBA" id="ARBA00022984"/>
    </source>
</evidence>
<gene>
    <name evidence="10" type="primary">murF</name>
    <name evidence="16" type="ORF">C1C97_000305</name>
</gene>
<evidence type="ECO:0000313" key="16">
    <source>
        <dbReference type="EMBL" id="RKQ36164.1"/>
    </source>
</evidence>
<dbReference type="EC" id="6.3.2.10" evidence="10 11"/>
<dbReference type="SUPFAM" id="SSF63418">
    <property type="entry name" value="MurE/MurF N-terminal domain"/>
    <property type="match status" value="1"/>
</dbReference>
<name>A0A495A9T1_9MICC</name>
<comment type="subcellular location">
    <subcellularLocation>
        <location evidence="10 11">Cytoplasm</location>
    </subcellularLocation>
</comment>
<evidence type="ECO:0000256" key="6">
    <source>
        <dbReference type="ARBA" id="ARBA00022960"/>
    </source>
</evidence>
<organism evidence="16 17">
    <name type="scientific">Kocuria tytonis</name>
    <dbReference type="NCBI Taxonomy" id="2054280"/>
    <lineage>
        <taxon>Bacteria</taxon>
        <taxon>Bacillati</taxon>
        <taxon>Actinomycetota</taxon>
        <taxon>Actinomycetes</taxon>
        <taxon>Micrococcales</taxon>
        <taxon>Micrococcaceae</taxon>
        <taxon>Kocuria</taxon>
    </lineage>
</organism>
<dbReference type="Gene3D" id="3.90.190.20">
    <property type="entry name" value="Mur ligase, C-terminal domain"/>
    <property type="match status" value="1"/>
</dbReference>
<feature type="region of interest" description="Disordered" evidence="12">
    <location>
        <begin position="481"/>
        <end position="512"/>
    </location>
</feature>
<keyword evidence="3 10" id="KW-0132">Cell division</keyword>
<dbReference type="InterPro" id="IPR036565">
    <property type="entry name" value="Mur-like_cat_sf"/>
</dbReference>
<keyword evidence="6 10" id="KW-0133">Cell shape</keyword>
<dbReference type="Gene3D" id="3.40.1390.10">
    <property type="entry name" value="MurE/MurF, N-terminal domain"/>
    <property type="match status" value="1"/>
</dbReference>
<dbReference type="InterPro" id="IPR013221">
    <property type="entry name" value="Mur_ligase_cen"/>
</dbReference>
<evidence type="ECO:0000256" key="11">
    <source>
        <dbReference type="RuleBase" id="RU004136"/>
    </source>
</evidence>
<dbReference type="AlphaFoldDB" id="A0A495A9T1"/>
<dbReference type="InterPro" id="IPR035911">
    <property type="entry name" value="MurE/MurF_N"/>
</dbReference>
<feature type="domain" description="Mur ligase central" evidence="15">
    <location>
        <begin position="117"/>
        <end position="313"/>
    </location>
</feature>
<dbReference type="NCBIfam" id="TIGR01143">
    <property type="entry name" value="murF"/>
    <property type="match status" value="1"/>
</dbReference>